<comment type="caution">
    <text evidence="1">The sequence shown here is derived from an EMBL/GenBank/DDBJ whole genome shotgun (WGS) entry which is preliminary data.</text>
</comment>
<keyword evidence="2" id="KW-1185">Reference proteome</keyword>
<name>A0A8X8ZAT7_SALSN</name>
<reference evidence="1" key="2">
    <citation type="submission" date="2020-08" db="EMBL/GenBank/DDBJ databases">
        <title>Plant Genome Project.</title>
        <authorList>
            <person name="Zhang R.-G."/>
        </authorList>
    </citation>
    <scope>NUCLEOTIDE SEQUENCE</scope>
    <source>
        <strain evidence="1">Huo1</strain>
        <tissue evidence="1">Leaf</tissue>
    </source>
</reference>
<sequence length="249" mass="28193">MLMPLQSLKEIDVFDAWSYFNEGLGHTPKTRTKSLPNHHLRQKLKKEFGQTAVKERLPPNPEKPNKKSLLAIIGWSFSCLTITGRSKPGNKSNGPHFIKQGKQRRSQFGSLIKWNNCFNTATNLAMFTWDEEFKIPSTSSETRNDSDSDASSDLFEIESCYIDNAFEPETCYDAPGIEWSIVTASAADFLDSDDASSTILMPCIKKSDLNAKTASFQKCQRFGRVFSQAARVRKLLELREMHRREDGPS</sequence>
<dbReference type="PANTHER" id="PTHR33781:SF4">
    <property type="entry name" value="PROTEIN PHYTOCHROME KINASE SUBSTRATE 1"/>
    <property type="match status" value="1"/>
</dbReference>
<reference evidence="1" key="1">
    <citation type="submission" date="2018-01" db="EMBL/GenBank/DDBJ databases">
        <authorList>
            <person name="Mao J.F."/>
        </authorList>
    </citation>
    <scope>NUCLEOTIDE SEQUENCE</scope>
    <source>
        <strain evidence="1">Huo1</strain>
        <tissue evidence="1">Leaf</tissue>
    </source>
</reference>
<proteinExistence type="predicted"/>
<evidence type="ECO:0000313" key="1">
    <source>
        <dbReference type="EMBL" id="KAG6397798.1"/>
    </source>
</evidence>
<dbReference type="Proteomes" id="UP000298416">
    <property type="component" value="Unassembled WGS sequence"/>
</dbReference>
<dbReference type="EMBL" id="PNBA02000016">
    <property type="protein sequence ID" value="KAG6397798.1"/>
    <property type="molecule type" value="Genomic_DNA"/>
</dbReference>
<dbReference type="PANTHER" id="PTHR33781">
    <property type="entry name" value="PROTEIN PHYTOCHROME KINASE SUBSTRATE 1-RELATED"/>
    <property type="match status" value="1"/>
</dbReference>
<gene>
    <name evidence="1" type="ORF">SASPL_144259</name>
</gene>
<organism evidence="1">
    <name type="scientific">Salvia splendens</name>
    <name type="common">Scarlet sage</name>
    <dbReference type="NCBI Taxonomy" id="180675"/>
    <lineage>
        <taxon>Eukaryota</taxon>
        <taxon>Viridiplantae</taxon>
        <taxon>Streptophyta</taxon>
        <taxon>Embryophyta</taxon>
        <taxon>Tracheophyta</taxon>
        <taxon>Spermatophyta</taxon>
        <taxon>Magnoliopsida</taxon>
        <taxon>eudicotyledons</taxon>
        <taxon>Gunneridae</taxon>
        <taxon>Pentapetalae</taxon>
        <taxon>asterids</taxon>
        <taxon>lamiids</taxon>
        <taxon>Lamiales</taxon>
        <taxon>Lamiaceae</taxon>
        <taxon>Nepetoideae</taxon>
        <taxon>Mentheae</taxon>
        <taxon>Salviinae</taxon>
        <taxon>Salvia</taxon>
        <taxon>Salvia subgen. Calosphace</taxon>
        <taxon>core Calosphace</taxon>
    </lineage>
</organism>
<protein>
    <submittedName>
        <fullName evidence="1">Uncharacterized protein</fullName>
    </submittedName>
</protein>
<evidence type="ECO:0000313" key="2">
    <source>
        <dbReference type="Proteomes" id="UP000298416"/>
    </source>
</evidence>
<dbReference type="GO" id="GO:0009638">
    <property type="term" value="P:phototropism"/>
    <property type="evidence" value="ECO:0007669"/>
    <property type="project" value="InterPro"/>
</dbReference>
<dbReference type="InterPro" id="IPR039615">
    <property type="entry name" value="PKS"/>
</dbReference>
<dbReference type="AlphaFoldDB" id="A0A8X8ZAT7"/>
<accession>A0A8X8ZAT7</accession>